<dbReference type="KEGG" id="salx:SALLE_v1c09050"/>
<evidence type="ECO:0000313" key="3">
    <source>
        <dbReference type="Proteomes" id="UP000254792"/>
    </source>
</evidence>
<feature type="transmembrane region" description="Helical" evidence="1">
    <location>
        <begin position="12"/>
        <end position="33"/>
    </location>
</feature>
<keyword evidence="1" id="KW-0812">Transmembrane</keyword>
<feature type="transmembrane region" description="Helical" evidence="1">
    <location>
        <begin position="121"/>
        <end position="141"/>
    </location>
</feature>
<gene>
    <name evidence="2" type="ORF">SALLE_v1c09050</name>
</gene>
<feature type="transmembrane region" description="Helical" evidence="1">
    <location>
        <begin position="88"/>
        <end position="109"/>
    </location>
</feature>
<evidence type="ECO:0000256" key="1">
    <source>
        <dbReference type="SAM" id="Phobius"/>
    </source>
</evidence>
<dbReference type="AlphaFoldDB" id="A0A345Z4P6"/>
<sequence>MKILKIPKHKITIAYQLILMISVIIASLPFFIIGGSKVYIKDMPGIENYFFNEFQVNGVSIYKEAYLSTEGVYSSILGFSDFSSGHTLMLFLSTFWIFLLWGPISWLAWCPPSKVWSEKSLIWKSVVEFILSIFLIVIYLISFSGARFDQSFNNQIFKYFGKDFFNTDELQSQLQILRESINEVFNYNSFAISSVFAILFAILFAIISALTIIAWWIYTYLDKKFKKRLNNKNDVLYQEEVGLEV</sequence>
<keyword evidence="1" id="KW-1133">Transmembrane helix</keyword>
<dbReference type="RefSeq" id="WP_115558468.1">
    <property type="nucleotide sequence ID" value="NZ_CP031376.1"/>
</dbReference>
<keyword evidence="1" id="KW-0472">Membrane</keyword>
<dbReference type="Proteomes" id="UP000254792">
    <property type="component" value="Chromosome"/>
</dbReference>
<evidence type="ECO:0000313" key="2">
    <source>
        <dbReference type="EMBL" id="AXK51575.1"/>
    </source>
</evidence>
<proteinExistence type="predicted"/>
<name>A0A345Z4P6_9MOLU</name>
<protein>
    <recommendedName>
        <fullName evidence="4">Transmembrane protein</fullName>
    </recommendedName>
</protein>
<keyword evidence="3" id="KW-1185">Reference proteome</keyword>
<evidence type="ECO:0008006" key="4">
    <source>
        <dbReference type="Google" id="ProtNLM"/>
    </source>
</evidence>
<feature type="transmembrane region" description="Helical" evidence="1">
    <location>
        <begin position="190"/>
        <end position="218"/>
    </location>
</feature>
<dbReference type="EMBL" id="CP031376">
    <property type="protein sequence ID" value="AXK51575.1"/>
    <property type="molecule type" value="Genomic_DNA"/>
</dbReference>
<organism evidence="2 3">
    <name type="scientific">Spiroplasma alleghenense</name>
    <dbReference type="NCBI Taxonomy" id="216931"/>
    <lineage>
        <taxon>Bacteria</taxon>
        <taxon>Bacillati</taxon>
        <taxon>Mycoplasmatota</taxon>
        <taxon>Mollicutes</taxon>
        <taxon>Entomoplasmatales</taxon>
        <taxon>Spiroplasmataceae</taxon>
        <taxon>Spiroplasma</taxon>
    </lineage>
</organism>
<reference evidence="2 3" key="1">
    <citation type="submission" date="2018-07" db="EMBL/GenBank/DDBJ databases">
        <title>Complete genome sequence of Spiroplasma alleghenense PLHS-1 (ATCC 51752).</title>
        <authorList>
            <person name="Chou L."/>
            <person name="Lee T.-Y."/>
            <person name="Tsai Y.-M."/>
            <person name="Kuo C.-H."/>
        </authorList>
    </citation>
    <scope>NUCLEOTIDE SEQUENCE [LARGE SCALE GENOMIC DNA]</scope>
    <source>
        <strain evidence="2 3">PLHS-1</strain>
    </source>
</reference>
<accession>A0A345Z4P6</accession>